<feature type="non-terminal residue" evidence="2">
    <location>
        <position position="1"/>
    </location>
</feature>
<sequence>AAGTTVDRRGHRRRRAPRRRSRCARVVAHAGDAVRAGRGAAPRRVDARGVHGLAGGPGLGLGVRPQRVVVGGGHAVVPRQGVRQGPHGGVGAERLVLRARGELRHHPARRRVGGLRAGRGRGRRRPPAVGGRGPVRLGGQVRVAGVRATAGRCRVGRRVGRYAGAGGRARRTPDQPAAERRGAHRRAAAADGGPAGLPGAGRQGDHRGRRVAGVGRGRPRARGQGRQGERRAVVGRRLRLLRPRDVAGRPHRRRRGRDAHRGGRWDPPARRAGDGAAGRLLADRRDVLRQRGPGVAGPPAPDRPGLRAGARAGRDVLRAVPDHRLGRRRPGDDDDVRPLRWDPPRRPGTGPGPVRHLL</sequence>
<feature type="region of interest" description="Disordered" evidence="1">
    <location>
        <begin position="164"/>
        <end position="358"/>
    </location>
</feature>
<evidence type="ECO:0000313" key="2">
    <source>
        <dbReference type="EMBL" id="CAA9387571.1"/>
    </source>
</evidence>
<feature type="compositionally biased region" description="Basic and acidic residues" evidence="1">
    <location>
        <begin position="312"/>
        <end position="324"/>
    </location>
</feature>
<name>A0A6J4NH15_9ACTN</name>
<protein>
    <submittedName>
        <fullName evidence="2">Uncharacterized protein</fullName>
    </submittedName>
</protein>
<feature type="non-terminal residue" evidence="2">
    <location>
        <position position="358"/>
    </location>
</feature>
<feature type="compositionally biased region" description="Basic and acidic residues" evidence="1">
    <location>
        <begin position="259"/>
        <end position="273"/>
    </location>
</feature>
<feature type="compositionally biased region" description="Basic residues" evidence="1">
    <location>
        <begin position="116"/>
        <end position="126"/>
    </location>
</feature>
<dbReference type="AlphaFoldDB" id="A0A6J4NH15"/>
<feature type="region of interest" description="Disordered" evidence="1">
    <location>
        <begin position="1"/>
        <end position="25"/>
    </location>
</feature>
<accession>A0A6J4NH15</accession>
<feature type="compositionally biased region" description="Basic and acidic residues" evidence="1">
    <location>
        <begin position="336"/>
        <end position="345"/>
    </location>
</feature>
<feature type="compositionally biased region" description="Gly residues" evidence="1">
    <location>
        <begin position="193"/>
        <end position="202"/>
    </location>
</feature>
<feature type="compositionally biased region" description="Basic residues" evidence="1">
    <location>
        <begin position="9"/>
        <end position="23"/>
    </location>
</feature>
<gene>
    <name evidence="2" type="ORF">AVDCRST_MAG47-2609</name>
</gene>
<organism evidence="2">
    <name type="scientific">uncultured Nocardioidaceae bacterium</name>
    <dbReference type="NCBI Taxonomy" id="253824"/>
    <lineage>
        <taxon>Bacteria</taxon>
        <taxon>Bacillati</taxon>
        <taxon>Actinomycetota</taxon>
        <taxon>Actinomycetes</taxon>
        <taxon>Propionibacteriales</taxon>
        <taxon>Nocardioidaceae</taxon>
        <taxon>environmental samples</taxon>
    </lineage>
</organism>
<feature type="region of interest" description="Disordered" evidence="1">
    <location>
        <begin position="116"/>
        <end position="136"/>
    </location>
</feature>
<proteinExistence type="predicted"/>
<feature type="compositionally biased region" description="Basic and acidic residues" evidence="1">
    <location>
        <begin position="171"/>
        <end position="181"/>
    </location>
</feature>
<feature type="compositionally biased region" description="Basic residues" evidence="1">
    <location>
        <begin position="249"/>
        <end position="258"/>
    </location>
</feature>
<dbReference type="EMBL" id="CADCUK010000168">
    <property type="protein sequence ID" value="CAA9387571.1"/>
    <property type="molecule type" value="Genomic_DNA"/>
</dbReference>
<evidence type="ECO:0000256" key="1">
    <source>
        <dbReference type="SAM" id="MobiDB-lite"/>
    </source>
</evidence>
<reference evidence="2" key="1">
    <citation type="submission" date="2020-02" db="EMBL/GenBank/DDBJ databases">
        <authorList>
            <person name="Meier V. D."/>
        </authorList>
    </citation>
    <scope>NUCLEOTIDE SEQUENCE</scope>
    <source>
        <strain evidence="2">AVDCRST_MAG47</strain>
    </source>
</reference>